<evidence type="ECO:0000259" key="3">
    <source>
        <dbReference type="Pfam" id="PF01055"/>
    </source>
</evidence>
<dbReference type="InterPro" id="IPR017853">
    <property type="entry name" value="GH"/>
</dbReference>
<organism evidence="5 7">
    <name type="scientific">Bifidobacterium eulemuris</name>
    <dbReference type="NCBI Taxonomy" id="1765219"/>
    <lineage>
        <taxon>Bacteria</taxon>
        <taxon>Bacillati</taxon>
        <taxon>Actinomycetota</taxon>
        <taxon>Actinomycetes</taxon>
        <taxon>Bifidobacteriales</taxon>
        <taxon>Bifidobacteriaceae</taxon>
        <taxon>Bifidobacterium</taxon>
    </lineage>
</organism>
<accession>A0A261G2K2</accession>
<dbReference type="GO" id="GO:0090599">
    <property type="term" value="F:alpha-glucosidase activity"/>
    <property type="evidence" value="ECO:0007669"/>
    <property type="project" value="TreeGrafter"/>
</dbReference>
<dbReference type="RefSeq" id="WP_094637453.1">
    <property type="nucleotide sequence ID" value="NZ_CP062938.1"/>
</dbReference>
<dbReference type="EMBL" id="CP062938">
    <property type="protein sequence ID" value="QOL32408.1"/>
    <property type="molecule type" value="Genomic_DNA"/>
</dbReference>
<dbReference type="PANTHER" id="PTHR22762:SF89">
    <property type="entry name" value="ALPHA-XYLOSIDASE"/>
    <property type="match status" value="1"/>
</dbReference>
<dbReference type="SUPFAM" id="SSF51445">
    <property type="entry name" value="(Trans)glycosidases"/>
    <property type="match status" value="1"/>
</dbReference>
<dbReference type="InterPro" id="IPR000322">
    <property type="entry name" value="Glyco_hydro_31_TIM"/>
</dbReference>
<dbReference type="Proteomes" id="UP000216057">
    <property type="component" value="Unassembled WGS sequence"/>
</dbReference>
<dbReference type="InterPro" id="IPR048395">
    <property type="entry name" value="Glyco_hydro_31_C"/>
</dbReference>
<dbReference type="Gene3D" id="3.20.20.80">
    <property type="entry name" value="Glycosidases"/>
    <property type="match status" value="1"/>
</dbReference>
<dbReference type="Pfam" id="PF21365">
    <property type="entry name" value="Glyco_hydro_31_3rd"/>
    <property type="match status" value="1"/>
</dbReference>
<evidence type="ECO:0000313" key="5">
    <source>
        <dbReference type="EMBL" id="OZG65640.1"/>
    </source>
</evidence>
<feature type="domain" description="Glycoside hydrolase family 31 TIM barrel" evidence="3">
    <location>
        <begin position="211"/>
        <end position="515"/>
    </location>
</feature>
<dbReference type="Gene3D" id="2.60.40.1180">
    <property type="entry name" value="Golgi alpha-mannosidase II"/>
    <property type="match status" value="2"/>
</dbReference>
<evidence type="ECO:0000313" key="6">
    <source>
        <dbReference type="EMBL" id="QOL32408.1"/>
    </source>
</evidence>
<sequence>MTSSVSAATFTPAMRPKMDEAATLKGEHWRVGVLSDSLLRLEWSDIGEFEDNATQMAFNRDFGGEAPRFTVDERDGLLIVETEALRLTYDRRPFSKEGLSVVVKGVPRSQRNTWHYGDEPHGNLGGTARTLDEVDGRTDMGLGVCSLDGWAVIDDSASNVVVDAERVNGEPNPFGMWVAPRCHEETDLYFFGHGLRFKDAVRDLYRLTGPTPLLPRFALGNWWSRYHRYTETEYLDLMDRFEAEKLPFTTAVIDMDWHLVDAVDPKYGSGWTGYTWNPEFFPDPERFLSELRRRGMKTTLNVHPRDGVRAFEKPYADMAAAMGVNAEAGEPVEFDLTSPKFMEAYFAMHHGLEGEGVDFWWLDWQQGGVTRMPGLDPLWMLNHLHYLDSGRGGRWPLTFSRYAGPGSHRYPVGFSGDTVVTWESLKFQPEFTATASNIGYGWWSHDIGGHMFGYRDDELEARWYQLGVFSPINRLHSTDSPFNGKEPWNFDGNTREAMNKALRLRHELLPYLYTMNWRAAFAGEPIVQPMYWEAPNNDSAYDYRNEFRFGSELLVAPIVDPADADVRRAKADVWLPQGEWFDFFDGRRYVSADENGRRLSVWRELDRIPVFAKAGAIVPMQPLGGAADPIEAGTRCNDVANPYAMHVVAFPGADGAFTLCEDAGRFTKAEDLESAAREAGLAQTDMRLAWNADGSGCTFAIEPVRGETSSVPEKREWTVVLRGVSPVACRVAVDGVDTDVEVFYDRATLSASVTLPAIPVTARVVITFTPADGGTTLLADNPVHDDAFAVLNSAQMLFLTKGKAMEMVDRLGVGALAGLRALERDKRGEGDFWQSHMPEGVICALEEILLRS</sequence>
<dbReference type="SUPFAM" id="SSF51011">
    <property type="entry name" value="Glycosyl hydrolase domain"/>
    <property type="match status" value="1"/>
</dbReference>
<dbReference type="GO" id="GO:0005975">
    <property type="term" value="P:carbohydrate metabolic process"/>
    <property type="evidence" value="ECO:0007669"/>
    <property type="project" value="InterPro"/>
</dbReference>
<dbReference type="GO" id="GO:0006491">
    <property type="term" value="P:N-glycan processing"/>
    <property type="evidence" value="ECO:0007669"/>
    <property type="project" value="TreeGrafter"/>
</dbReference>
<dbReference type="EMBL" id="MWWZ01000011">
    <property type="protein sequence ID" value="OZG65640.1"/>
    <property type="molecule type" value="Genomic_DNA"/>
</dbReference>
<evidence type="ECO:0000313" key="8">
    <source>
        <dbReference type="Proteomes" id="UP000593943"/>
    </source>
</evidence>
<dbReference type="AlphaFoldDB" id="A0A261G2K2"/>
<evidence type="ECO:0000259" key="4">
    <source>
        <dbReference type="Pfam" id="PF21365"/>
    </source>
</evidence>
<protein>
    <submittedName>
        <fullName evidence="5">Alpha-glucosidase</fullName>
    </submittedName>
</protein>
<evidence type="ECO:0000313" key="7">
    <source>
        <dbReference type="Proteomes" id="UP000216057"/>
    </source>
</evidence>
<evidence type="ECO:0000256" key="1">
    <source>
        <dbReference type="ARBA" id="ARBA00007806"/>
    </source>
</evidence>
<dbReference type="InterPro" id="IPR013780">
    <property type="entry name" value="Glyco_hydro_b"/>
</dbReference>
<dbReference type="PANTHER" id="PTHR22762">
    <property type="entry name" value="ALPHA-GLUCOSIDASE"/>
    <property type="match status" value="1"/>
</dbReference>
<dbReference type="OrthoDB" id="176168at2"/>
<proteinExistence type="inferred from homology"/>
<dbReference type="Proteomes" id="UP000593943">
    <property type="component" value="Chromosome"/>
</dbReference>
<comment type="similarity">
    <text evidence="1 2">Belongs to the glycosyl hydrolase 31 family.</text>
</comment>
<keyword evidence="8" id="KW-1185">Reference proteome</keyword>
<name>A0A261G2K2_9BIFI</name>
<dbReference type="Pfam" id="PF01055">
    <property type="entry name" value="Glyco_hydro_31_2nd"/>
    <property type="match status" value="1"/>
</dbReference>
<reference evidence="6 8" key="2">
    <citation type="submission" date="2020-10" db="EMBL/GenBank/DDBJ databases">
        <title>Genome sequencing of Bifidobacterium eulemuris_DSMZ_100216.</title>
        <authorList>
            <person name="Kim J."/>
        </authorList>
    </citation>
    <scope>NUCLEOTIDE SEQUENCE [LARGE SCALE GENOMIC DNA]</scope>
    <source>
        <strain evidence="6 8">DSM 100216</strain>
    </source>
</reference>
<dbReference type="CDD" id="cd06595">
    <property type="entry name" value="GH31_u1"/>
    <property type="match status" value="1"/>
</dbReference>
<evidence type="ECO:0000256" key="2">
    <source>
        <dbReference type="RuleBase" id="RU361185"/>
    </source>
</evidence>
<gene>
    <name evidence="6" type="ORF">BE0216_08055</name>
    <name evidence="5" type="ORF">BEUL_1938</name>
</gene>
<dbReference type="KEGG" id="beu:BE0216_08055"/>
<keyword evidence="2" id="KW-0378">Hydrolase</keyword>
<keyword evidence="2" id="KW-0326">Glycosidase</keyword>
<reference evidence="5 7" key="1">
    <citation type="journal article" date="2017" name="BMC Genomics">
        <title>Comparative genomic and phylogenomic analyses of the Bifidobacteriaceae family.</title>
        <authorList>
            <person name="Lugli G.A."/>
            <person name="Milani C."/>
            <person name="Turroni F."/>
            <person name="Duranti S."/>
            <person name="Mancabelli L."/>
            <person name="Mangifesta M."/>
            <person name="Ferrario C."/>
            <person name="Modesto M."/>
            <person name="Mattarelli P."/>
            <person name="Jiri K."/>
            <person name="van Sinderen D."/>
            <person name="Ventura M."/>
        </authorList>
    </citation>
    <scope>NUCLEOTIDE SEQUENCE [LARGE SCALE GENOMIC DNA]</scope>
    <source>
        <strain evidence="5 7">DSM 100216</strain>
    </source>
</reference>
<feature type="domain" description="Glycosyl hydrolase family 31 C-terminal" evidence="4">
    <location>
        <begin position="523"/>
        <end position="618"/>
    </location>
</feature>